<feature type="transmembrane region" description="Helical" evidence="1">
    <location>
        <begin position="51"/>
        <end position="74"/>
    </location>
</feature>
<feature type="transmembrane region" description="Helical" evidence="1">
    <location>
        <begin position="12"/>
        <end position="31"/>
    </location>
</feature>
<dbReference type="STRING" id="1317122.ATO12_20280"/>
<comment type="caution">
    <text evidence="2">The sequence shown here is derived from an EMBL/GenBank/DDBJ whole genome shotgun (WGS) entry which is preliminary data.</text>
</comment>
<keyword evidence="1" id="KW-0812">Transmembrane</keyword>
<dbReference type="OrthoDB" id="1160166at2"/>
<reference evidence="2 3" key="1">
    <citation type="submission" date="2014-04" db="EMBL/GenBank/DDBJ databases">
        <title>Aquimarina sp. 22II-S11-z7 Genome Sequencing.</title>
        <authorList>
            <person name="Lai Q."/>
        </authorList>
    </citation>
    <scope>NUCLEOTIDE SEQUENCE [LARGE SCALE GENOMIC DNA]</scope>
    <source>
        <strain evidence="2 3">22II-S11-z7</strain>
    </source>
</reference>
<dbReference type="InterPro" id="IPR025495">
    <property type="entry name" value="DUF4386"/>
</dbReference>
<keyword evidence="1" id="KW-1133">Transmembrane helix</keyword>
<feature type="transmembrane region" description="Helical" evidence="1">
    <location>
        <begin position="86"/>
        <end position="105"/>
    </location>
</feature>
<organism evidence="2 3">
    <name type="scientific">Aquimarina atlantica</name>
    <dbReference type="NCBI Taxonomy" id="1317122"/>
    <lineage>
        <taxon>Bacteria</taxon>
        <taxon>Pseudomonadati</taxon>
        <taxon>Bacteroidota</taxon>
        <taxon>Flavobacteriia</taxon>
        <taxon>Flavobacteriales</taxon>
        <taxon>Flavobacteriaceae</taxon>
        <taxon>Aquimarina</taxon>
    </lineage>
</organism>
<proteinExistence type="predicted"/>
<dbReference type="EMBL" id="AQRA01000006">
    <property type="protein sequence ID" value="EZH73341.1"/>
    <property type="molecule type" value="Genomic_DNA"/>
</dbReference>
<feature type="transmembrane region" description="Helical" evidence="1">
    <location>
        <begin position="171"/>
        <end position="192"/>
    </location>
</feature>
<evidence type="ECO:0000313" key="3">
    <source>
        <dbReference type="Proteomes" id="UP000023541"/>
    </source>
</evidence>
<evidence type="ECO:0000256" key="1">
    <source>
        <dbReference type="SAM" id="Phobius"/>
    </source>
</evidence>
<gene>
    <name evidence="2" type="ORF">ATO12_20280</name>
</gene>
<dbReference type="Proteomes" id="UP000023541">
    <property type="component" value="Unassembled WGS sequence"/>
</dbReference>
<keyword evidence="1" id="KW-0472">Membrane</keyword>
<feature type="transmembrane region" description="Helical" evidence="1">
    <location>
        <begin position="141"/>
        <end position="162"/>
    </location>
</feature>
<dbReference type="RefSeq" id="WP_034243376.1">
    <property type="nucleotide sequence ID" value="NZ_AQRA01000006.1"/>
</dbReference>
<name>A0A023BTK5_9FLAO</name>
<keyword evidence="3" id="KW-1185">Reference proteome</keyword>
<dbReference type="eggNOG" id="ENOG502ZF5I">
    <property type="taxonomic scope" value="Bacteria"/>
</dbReference>
<feature type="transmembrane region" description="Helical" evidence="1">
    <location>
        <begin position="198"/>
        <end position="223"/>
    </location>
</feature>
<dbReference type="AlphaFoldDB" id="A0A023BTK5"/>
<dbReference type="Pfam" id="PF14329">
    <property type="entry name" value="DUF4386"/>
    <property type="match status" value="1"/>
</dbReference>
<protein>
    <recommendedName>
        <fullName evidence="4">DUF4386 domain-containing protein</fullName>
    </recommendedName>
</protein>
<evidence type="ECO:0000313" key="2">
    <source>
        <dbReference type="EMBL" id="EZH73341.1"/>
    </source>
</evidence>
<accession>A0A023BTK5</accession>
<sequence>MSIEKKNARIAGLLYIISAFPMAFTELYVRSKLIVWGDAAATANNIISSKSLYSIGFVCDVVGSTLFLLVPLALYKLLKHINKDYASLMVILALISVPMMALNMINHATVLELLRDVNYLNAFKPDQLHALMMISLDAHGTGYLIAQIFFGLWLLPLGLLVYKSKVIPKILGVLLVAASVCYLIQFVTIFIFPNYGSIINPIVNAVVGIAELGFMFWLVIIGVNTRKINQHY</sequence>
<evidence type="ECO:0008006" key="4">
    <source>
        <dbReference type="Google" id="ProtNLM"/>
    </source>
</evidence>